<evidence type="ECO:0000256" key="8">
    <source>
        <dbReference type="ARBA" id="ARBA00022898"/>
    </source>
</evidence>
<evidence type="ECO:0000256" key="10">
    <source>
        <dbReference type="PIRSR" id="PIRSR000412-50"/>
    </source>
</evidence>
<evidence type="ECO:0000256" key="3">
    <source>
        <dbReference type="ARBA" id="ARBA00006376"/>
    </source>
</evidence>
<evidence type="ECO:0000256" key="1">
    <source>
        <dbReference type="ARBA" id="ARBA00001933"/>
    </source>
</evidence>
<dbReference type="PIRSF" id="PIRSF000412">
    <property type="entry name" value="SHMT"/>
    <property type="match status" value="1"/>
</dbReference>
<dbReference type="UniPathway" id="UPA00193"/>
<evidence type="ECO:0000256" key="5">
    <source>
        <dbReference type="ARBA" id="ARBA00022490"/>
    </source>
</evidence>
<dbReference type="EMBL" id="QMNG01000001">
    <property type="protein sequence ID" value="RLC37865.1"/>
    <property type="molecule type" value="Genomic_DNA"/>
</dbReference>
<feature type="domain" description="Serine hydroxymethyltransferase-like" evidence="11">
    <location>
        <begin position="3"/>
        <end position="374"/>
    </location>
</feature>
<keyword evidence="6 9" id="KW-0554">One-carbon metabolism</keyword>
<dbReference type="FunFam" id="3.40.640.10:FF:000001">
    <property type="entry name" value="Serine hydroxymethyltransferase"/>
    <property type="match status" value="1"/>
</dbReference>
<dbReference type="InterPro" id="IPR039429">
    <property type="entry name" value="SHMT-like_dom"/>
</dbReference>
<comment type="pathway">
    <text evidence="9">One-carbon metabolism; tetrahydrofolate interconversion.</text>
</comment>
<evidence type="ECO:0000256" key="2">
    <source>
        <dbReference type="ARBA" id="ARBA00004496"/>
    </source>
</evidence>
<dbReference type="GO" id="GO:0004372">
    <property type="term" value="F:glycine hydroxymethyltransferase activity"/>
    <property type="evidence" value="ECO:0007669"/>
    <property type="project" value="UniProtKB-UniRule"/>
</dbReference>
<dbReference type="GO" id="GO:0030170">
    <property type="term" value="F:pyridoxal phosphate binding"/>
    <property type="evidence" value="ECO:0007669"/>
    <property type="project" value="UniProtKB-UniRule"/>
</dbReference>
<dbReference type="InterPro" id="IPR015421">
    <property type="entry name" value="PyrdxlP-dep_Trfase_major"/>
</dbReference>
<feature type="binding site" evidence="9">
    <location>
        <position position="111"/>
    </location>
    <ligand>
        <name>(6S)-5,6,7,8-tetrahydrofolate</name>
        <dbReference type="ChEBI" id="CHEBI:57453"/>
    </ligand>
</feature>
<dbReference type="InterPro" id="IPR049943">
    <property type="entry name" value="Ser_HO-MeTrfase-like"/>
</dbReference>
<evidence type="ECO:0000256" key="7">
    <source>
        <dbReference type="ARBA" id="ARBA00022679"/>
    </source>
</evidence>
<evidence type="ECO:0000313" key="13">
    <source>
        <dbReference type="Proteomes" id="UP000281261"/>
    </source>
</evidence>
<keyword evidence="9" id="KW-0028">Amino-acid biosynthesis</keyword>
<dbReference type="GO" id="GO:0008168">
    <property type="term" value="F:methyltransferase activity"/>
    <property type="evidence" value="ECO:0007669"/>
    <property type="project" value="UniProtKB-KW"/>
</dbReference>
<comment type="caution">
    <text evidence="9">Lacks conserved residue(s) required for the propagation of feature annotation.</text>
</comment>
<dbReference type="PROSITE" id="PS00096">
    <property type="entry name" value="SHMT"/>
    <property type="match status" value="1"/>
</dbReference>
<comment type="subunit">
    <text evidence="4 9">Homodimer.</text>
</comment>
<dbReference type="GO" id="GO:0005829">
    <property type="term" value="C:cytosol"/>
    <property type="evidence" value="ECO:0007669"/>
    <property type="project" value="TreeGrafter"/>
</dbReference>
<comment type="caution">
    <text evidence="12">The sequence shown here is derived from an EMBL/GenBank/DDBJ whole genome shotgun (WGS) entry which is preliminary data.</text>
</comment>
<organism evidence="12 13">
    <name type="scientific">candidate division Kazan bacterium</name>
    <dbReference type="NCBI Taxonomy" id="2202143"/>
    <lineage>
        <taxon>Bacteria</taxon>
        <taxon>Bacteria division Kazan-3B-28</taxon>
    </lineage>
</organism>
<dbReference type="GO" id="GO:0035999">
    <property type="term" value="P:tetrahydrofolate interconversion"/>
    <property type="evidence" value="ECO:0007669"/>
    <property type="project" value="UniProtKB-UniRule"/>
</dbReference>
<dbReference type="NCBIfam" id="NF000586">
    <property type="entry name" value="PRK00011.1"/>
    <property type="match status" value="1"/>
</dbReference>
<dbReference type="Proteomes" id="UP000281261">
    <property type="component" value="Unassembled WGS sequence"/>
</dbReference>
<keyword evidence="12" id="KW-0489">Methyltransferase</keyword>
<proteinExistence type="inferred from homology"/>
<dbReference type="InterPro" id="IPR015422">
    <property type="entry name" value="PyrdxlP-dep_Trfase_small"/>
</dbReference>
<dbReference type="InterPro" id="IPR001085">
    <property type="entry name" value="Ser_HO-MeTrfase"/>
</dbReference>
<comment type="catalytic activity">
    <reaction evidence="9">
        <text>(6R)-5,10-methylene-5,6,7,8-tetrahydrofolate + glycine + H2O = (6S)-5,6,7,8-tetrahydrofolate + L-serine</text>
        <dbReference type="Rhea" id="RHEA:15481"/>
        <dbReference type="ChEBI" id="CHEBI:15377"/>
        <dbReference type="ChEBI" id="CHEBI:15636"/>
        <dbReference type="ChEBI" id="CHEBI:33384"/>
        <dbReference type="ChEBI" id="CHEBI:57305"/>
        <dbReference type="ChEBI" id="CHEBI:57453"/>
        <dbReference type="EC" id="2.1.2.1"/>
    </reaction>
</comment>
<dbReference type="CDD" id="cd00378">
    <property type="entry name" value="SHMT"/>
    <property type="match status" value="1"/>
</dbReference>
<comment type="function">
    <text evidence="9">Catalyzes the reversible interconversion of serine and glycine with tetrahydrofolate (THF) serving as the one-carbon carrier. This reaction serves as the major source of one-carbon groups required for the biosynthesis of purines, thymidylate, methionine, and other important biomolecules. Also exhibits THF-independent aldolase activity toward beta-hydroxyamino acids, producing glycine and aldehydes, via a retro-aldol mechanism.</text>
</comment>
<comment type="pathway">
    <text evidence="9">Amino-acid biosynthesis; glycine biosynthesis; glycine from L-serine: step 1/1.</text>
</comment>
<dbReference type="InterPro" id="IPR019798">
    <property type="entry name" value="Ser_HO-MeTrfase_PLP_BS"/>
</dbReference>
<reference evidence="12 13" key="1">
    <citation type="submission" date="2018-06" db="EMBL/GenBank/DDBJ databases">
        <title>Extensive metabolic versatility and redundancy in microbially diverse, dynamic hydrothermal sediments.</title>
        <authorList>
            <person name="Dombrowski N."/>
            <person name="Teske A."/>
            <person name="Baker B.J."/>
        </authorList>
    </citation>
    <scope>NUCLEOTIDE SEQUENCE [LARGE SCALE GENOMIC DNA]</scope>
    <source>
        <strain evidence="12">B79_G16</strain>
    </source>
</reference>
<dbReference type="AlphaFoldDB" id="A0A420ZDW7"/>
<keyword evidence="5 9" id="KW-0963">Cytoplasm</keyword>
<sequence>MAKSIKQLLKDEDKRQQETISLIASENIAPPEIRQAAGSSLMNKYSEGYPQKRYYGGNKVADVVEQMAVAVGRKLFRADHINVQPYSGTPAMMAIYFALMKPGDTAMGMSLPHGGHLTHGHKVNFSGKLYKFVQYGVDPDSGLLNYDEIETMAKIFKPKVIVCGATAYPRQIDFQRFGKIAKKAGAYLVADISHIAGLIVGGQHPYPFPHADVVMSTTHKTLRGPRGAIIACKASLAAAIDKAVFPGVQGGPHDNITAAKALCFQNAMKPEFKRYAAQIVKNAQALARALQKLDFNLITGGTDTHLILIDLTNKNITGKEAETALGKAGIILNKNMIPNDLRSPFDPSGIRLGVPVVTSRGMKESQMEQIALMIAKVIDKPKSKSVLSAVKKEVAACTKKFPIK</sequence>
<protein>
    <recommendedName>
        <fullName evidence="9">Serine hydroxymethyltransferase</fullName>
        <shortName evidence="9">SHMT</shortName>
        <shortName evidence="9">Serine methylase</shortName>
        <ecNumber evidence="9">2.1.2.1</ecNumber>
    </recommendedName>
</protein>
<dbReference type="InterPro" id="IPR015424">
    <property type="entry name" value="PyrdxlP-dep_Trfase"/>
</dbReference>
<accession>A0A420ZDW7</accession>
<dbReference type="Gene3D" id="3.40.640.10">
    <property type="entry name" value="Type I PLP-dependent aspartate aminotransferase-like (Major domain)"/>
    <property type="match status" value="1"/>
</dbReference>
<feature type="binding site" evidence="9">
    <location>
        <begin position="115"/>
        <end position="117"/>
    </location>
    <ligand>
        <name>(6S)-5,6,7,8-tetrahydrofolate</name>
        <dbReference type="ChEBI" id="CHEBI:57453"/>
    </ligand>
</feature>
<dbReference type="PANTHER" id="PTHR11680">
    <property type="entry name" value="SERINE HYDROXYMETHYLTRANSFERASE"/>
    <property type="match status" value="1"/>
</dbReference>
<keyword evidence="7 9" id="KW-0808">Transferase</keyword>
<keyword evidence="8 9" id="KW-0663">Pyridoxal phosphate</keyword>
<comment type="subcellular location">
    <subcellularLocation>
        <location evidence="2 9">Cytoplasm</location>
    </subcellularLocation>
</comment>
<dbReference type="SUPFAM" id="SSF53383">
    <property type="entry name" value="PLP-dependent transferases"/>
    <property type="match status" value="1"/>
</dbReference>
<feature type="binding site" evidence="9">
    <location>
        <begin position="343"/>
        <end position="345"/>
    </location>
    <ligand>
        <name>(6S)-5,6,7,8-tetrahydrofolate</name>
        <dbReference type="ChEBI" id="CHEBI:57453"/>
    </ligand>
</feature>
<feature type="site" description="Plays an important role in substrate specificity" evidence="9">
    <location>
        <position position="219"/>
    </location>
</feature>
<comment type="cofactor">
    <cofactor evidence="1 9 10">
        <name>pyridoxal 5'-phosphate</name>
        <dbReference type="ChEBI" id="CHEBI:597326"/>
    </cofactor>
</comment>
<dbReference type="Gene3D" id="3.90.1150.10">
    <property type="entry name" value="Aspartate Aminotransferase, domain 1"/>
    <property type="match status" value="1"/>
</dbReference>
<dbReference type="PANTHER" id="PTHR11680:SF35">
    <property type="entry name" value="SERINE HYDROXYMETHYLTRANSFERASE 1"/>
    <property type="match status" value="1"/>
</dbReference>
<gene>
    <name evidence="9 12" type="primary">glyA</name>
    <name evidence="12" type="ORF">DRH29_00415</name>
</gene>
<evidence type="ECO:0000256" key="4">
    <source>
        <dbReference type="ARBA" id="ARBA00011738"/>
    </source>
</evidence>
<dbReference type="GO" id="GO:0019264">
    <property type="term" value="P:glycine biosynthetic process from serine"/>
    <property type="evidence" value="ECO:0007669"/>
    <property type="project" value="UniProtKB-UniRule"/>
</dbReference>
<evidence type="ECO:0000259" key="11">
    <source>
        <dbReference type="Pfam" id="PF00464"/>
    </source>
</evidence>
<evidence type="ECO:0000313" key="12">
    <source>
        <dbReference type="EMBL" id="RLC37865.1"/>
    </source>
</evidence>
<name>A0A420ZDW7_UNCK3</name>
<dbReference type="UniPathway" id="UPA00288">
    <property type="reaction ID" value="UER01023"/>
</dbReference>
<evidence type="ECO:0000256" key="9">
    <source>
        <dbReference type="HAMAP-Rule" id="MF_00051"/>
    </source>
</evidence>
<comment type="similarity">
    <text evidence="3 9">Belongs to the SHMT family.</text>
</comment>
<feature type="modified residue" description="N6-(pyridoxal phosphate)lysine" evidence="9 10">
    <location>
        <position position="220"/>
    </location>
</feature>
<evidence type="ECO:0000256" key="6">
    <source>
        <dbReference type="ARBA" id="ARBA00022563"/>
    </source>
</evidence>
<dbReference type="Pfam" id="PF00464">
    <property type="entry name" value="SHMT"/>
    <property type="match status" value="1"/>
</dbReference>
<dbReference type="HAMAP" id="MF_00051">
    <property type="entry name" value="SHMT"/>
    <property type="match status" value="1"/>
</dbReference>
<dbReference type="GO" id="GO:0032259">
    <property type="term" value="P:methylation"/>
    <property type="evidence" value="ECO:0007669"/>
    <property type="project" value="UniProtKB-KW"/>
</dbReference>
<dbReference type="EC" id="2.1.2.1" evidence="9"/>